<protein>
    <submittedName>
        <fullName evidence="2">3-hydroxyacyl-CoA dehydrogenase</fullName>
    </submittedName>
</protein>
<evidence type="ECO:0000313" key="2">
    <source>
        <dbReference type="EMBL" id="GJH27040.1"/>
    </source>
</evidence>
<dbReference type="GO" id="GO:0006635">
    <property type="term" value="P:fatty acid beta-oxidation"/>
    <property type="evidence" value="ECO:0007669"/>
    <property type="project" value="TreeGrafter"/>
</dbReference>
<dbReference type="PANTHER" id="PTHR48075:SF5">
    <property type="entry name" value="3-HYDROXYBUTYRYL-COA DEHYDROGENASE"/>
    <property type="match status" value="1"/>
</dbReference>
<name>A0AA37IBX2_9BURK</name>
<dbReference type="EMBL" id="BPUS01000008">
    <property type="protein sequence ID" value="GJH27040.1"/>
    <property type="molecule type" value="Genomic_DNA"/>
</dbReference>
<organism evidence="2 3">
    <name type="scientific">Caballeronia novacaledonica</name>
    <dbReference type="NCBI Taxonomy" id="1544861"/>
    <lineage>
        <taxon>Bacteria</taxon>
        <taxon>Pseudomonadati</taxon>
        <taxon>Pseudomonadota</taxon>
        <taxon>Betaproteobacteria</taxon>
        <taxon>Burkholderiales</taxon>
        <taxon>Burkholderiaceae</taxon>
        <taxon>Caballeronia</taxon>
    </lineage>
</organism>
<dbReference type="Proteomes" id="UP001055111">
    <property type="component" value="Unassembled WGS sequence"/>
</dbReference>
<dbReference type="InterPro" id="IPR013328">
    <property type="entry name" value="6PGD_dom2"/>
</dbReference>
<dbReference type="InterPro" id="IPR008927">
    <property type="entry name" value="6-PGluconate_DH-like_C_sf"/>
</dbReference>
<reference evidence="2" key="1">
    <citation type="submission" date="2022-09" db="EMBL/GenBank/DDBJ databases">
        <title>Isolation and characterization of 3-chlorobenzoate degrading bacteria from soils in Shizuoka.</title>
        <authorList>
            <person name="Ifat A."/>
            <person name="Ogawa N."/>
            <person name="Kimbara K."/>
            <person name="Moriuchi R."/>
            <person name="Dohra H."/>
            <person name="Shintani M."/>
        </authorList>
    </citation>
    <scope>NUCLEOTIDE SEQUENCE</scope>
    <source>
        <strain evidence="2">19CS4-2</strain>
    </source>
</reference>
<dbReference type="Gene3D" id="1.10.1040.10">
    <property type="entry name" value="N-(1-d-carboxylethyl)-l-norvaline Dehydrogenase, domain 2"/>
    <property type="match status" value="1"/>
</dbReference>
<dbReference type="RefSeq" id="WP_238213701.1">
    <property type="nucleotide sequence ID" value="NZ_BPUS01000008.1"/>
</dbReference>
<gene>
    <name evidence="2" type="ORF">CBA19CS42_21010</name>
</gene>
<evidence type="ECO:0000313" key="3">
    <source>
        <dbReference type="Proteomes" id="UP001055111"/>
    </source>
</evidence>
<proteinExistence type="predicted"/>
<dbReference type="SUPFAM" id="SSF48179">
    <property type="entry name" value="6-phosphogluconate dehydrogenase C-terminal domain-like"/>
    <property type="match status" value="1"/>
</dbReference>
<evidence type="ECO:0000259" key="1">
    <source>
        <dbReference type="Pfam" id="PF00725"/>
    </source>
</evidence>
<dbReference type="AlphaFoldDB" id="A0AA37IBX2"/>
<dbReference type="Pfam" id="PF00725">
    <property type="entry name" value="3HCDH"/>
    <property type="match status" value="1"/>
</dbReference>
<accession>A0AA37IBX2</accession>
<dbReference type="PANTHER" id="PTHR48075">
    <property type="entry name" value="3-HYDROXYACYL-COA DEHYDROGENASE FAMILY PROTEIN"/>
    <property type="match status" value="1"/>
</dbReference>
<sequence>MTYRLIQAGESRSFQEGHAFIDAARNDASARVYTGTGAGRAFADEKRGGWRAEDAPFVAIELGHECLAEHTGDTARADLEGGAAPNVFGFARFRLGDAEPSNLIELVKPAVADAASLEKAKAAFESAGFVVAVCGDFPGRIVDRLVRPYYNAALRRLDEKLASATDMDMTLRLGLGYPEGPIALLERTGLHHHYEVTQSLYEALGDTAYAPARRAQVASRWAKEAEK</sequence>
<comment type="caution">
    <text evidence="2">The sequence shown here is derived from an EMBL/GenBank/DDBJ whole genome shotgun (WGS) entry which is preliminary data.</text>
</comment>
<dbReference type="GO" id="GO:0008691">
    <property type="term" value="F:3-hydroxybutyryl-CoA dehydrogenase activity"/>
    <property type="evidence" value="ECO:0007669"/>
    <property type="project" value="TreeGrafter"/>
</dbReference>
<dbReference type="InterPro" id="IPR006108">
    <property type="entry name" value="3HC_DH_C"/>
</dbReference>
<feature type="domain" description="3-hydroxyacyl-CoA dehydrogenase C-terminal" evidence="1">
    <location>
        <begin position="141"/>
        <end position="213"/>
    </location>
</feature>